<dbReference type="InterPro" id="IPR039426">
    <property type="entry name" value="TonB-dep_rcpt-like"/>
</dbReference>
<dbReference type="PROSITE" id="PS52016">
    <property type="entry name" value="TONB_DEPENDENT_REC_3"/>
    <property type="match status" value="1"/>
</dbReference>
<comment type="similarity">
    <text evidence="2 11 12">Belongs to the TonB-dependent receptor family.</text>
</comment>
<sequence length="658" mass="72869">MSAIHGSDALASPDVAGDLTHISIEQLLNIDVVTASRLPQRISEAPSSVSVILADDIRRHGHRTLADILRSMRGVYVSYDRNYSFAGTRGSGRPGDFNTRLLILIDGLRLNDVVFDQGALGTEFPIDISLIERVEFVPGPGSALYGSSAFFGVVNIITKKGGAYDGATLEVGAASAGGREVHLSAGKKHGQASDMLVSASSARRRGADLYFPEFASPAGNDGIARGLDHDRQKRVFGKFTYGDLGAQAYLAQRIKGIPTASYGQQFNDPRSHTVDEYAAASLTYQKDLSPTLAAFASVNLSRYRYDGVYIYAPGPTANIDRSASQTSGAELRLLSTGMRGHRIIGGIEFLDDRRRAISNADIEPELSYVRIDKPKRRAAVYVQDEVRLGEQWLLNAGVRRDFDSESGHTTNPRIALIHHATPEMTLKGIYGSAYRAPNAYERYYASDIANTKLNPALRPERIHTNEFIAEYFPIDRFRATMSLYQYRLRDLVALATDPADGLLVYANIDAARARGIELEAEWLRENGSAFKGSASFQTARDQNTNEWLNNSPRRLVKLSYSTPLPDERLRASLEYQFTSRRRTTLDDHVGGFGVLNLTLLGHVLDNRIELVASLYNVLDKRYADSPSEEHFDNAAPPRYLRSIRQDGRNWRVTATYKF</sequence>
<evidence type="ECO:0000259" key="14">
    <source>
        <dbReference type="Pfam" id="PF07715"/>
    </source>
</evidence>
<evidence type="ECO:0000256" key="7">
    <source>
        <dbReference type="ARBA" id="ARBA00023077"/>
    </source>
</evidence>
<keyword evidence="16" id="KW-1185">Reference proteome</keyword>
<keyword evidence="4 11" id="KW-1134">Transmembrane beta strand</keyword>
<reference evidence="16" key="1">
    <citation type="journal article" date="2019" name="Int. J. Syst. Evol. Microbiol.">
        <title>The Global Catalogue of Microorganisms (GCM) 10K type strain sequencing project: providing services to taxonomists for standard genome sequencing and annotation.</title>
        <authorList>
            <consortium name="The Broad Institute Genomics Platform"/>
            <consortium name="The Broad Institute Genome Sequencing Center for Infectious Disease"/>
            <person name="Wu L."/>
            <person name="Ma J."/>
        </authorList>
    </citation>
    <scope>NUCLEOTIDE SEQUENCE [LARGE SCALE GENOMIC DNA]</scope>
    <source>
        <strain evidence="16">CCUG 38813</strain>
    </source>
</reference>
<evidence type="ECO:0000256" key="1">
    <source>
        <dbReference type="ARBA" id="ARBA00004571"/>
    </source>
</evidence>
<keyword evidence="7 12" id="KW-0798">TonB box</keyword>
<keyword evidence="8 11" id="KW-0472">Membrane</keyword>
<dbReference type="InterPro" id="IPR037066">
    <property type="entry name" value="Plug_dom_sf"/>
</dbReference>
<dbReference type="EMBL" id="JBHSMS010000035">
    <property type="protein sequence ID" value="MFC5511589.1"/>
    <property type="molecule type" value="Genomic_DNA"/>
</dbReference>
<dbReference type="InterPro" id="IPR012910">
    <property type="entry name" value="Plug_dom"/>
</dbReference>
<evidence type="ECO:0000256" key="5">
    <source>
        <dbReference type="ARBA" id="ARBA00022692"/>
    </source>
</evidence>
<evidence type="ECO:0000259" key="13">
    <source>
        <dbReference type="Pfam" id="PF00593"/>
    </source>
</evidence>
<dbReference type="CDD" id="cd01347">
    <property type="entry name" value="ligand_gated_channel"/>
    <property type="match status" value="1"/>
</dbReference>
<evidence type="ECO:0000256" key="9">
    <source>
        <dbReference type="ARBA" id="ARBA00023170"/>
    </source>
</evidence>
<keyword evidence="6" id="KW-0732">Signal</keyword>
<dbReference type="Pfam" id="PF07715">
    <property type="entry name" value="Plug"/>
    <property type="match status" value="1"/>
</dbReference>
<evidence type="ECO:0000256" key="12">
    <source>
        <dbReference type="RuleBase" id="RU003357"/>
    </source>
</evidence>
<dbReference type="PANTHER" id="PTHR30069:SF29">
    <property type="entry name" value="HEMOGLOBIN AND HEMOGLOBIN-HAPTOGLOBIN-BINDING PROTEIN 1-RELATED"/>
    <property type="match status" value="1"/>
</dbReference>
<comment type="subcellular location">
    <subcellularLocation>
        <location evidence="1 11">Cell outer membrane</location>
        <topology evidence="1 11">Multi-pass membrane protein</topology>
    </subcellularLocation>
</comment>
<dbReference type="Gene3D" id="2.40.170.20">
    <property type="entry name" value="TonB-dependent receptor, beta-barrel domain"/>
    <property type="match status" value="1"/>
</dbReference>
<evidence type="ECO:0000256" key="8">
    <source>
        <dbReference type="ARBA" id="ARBA00023136"/>
    </source>
</evidence>
<organism evidence="15 16">
    <name type="scientific">Massilia jejuensis</name>
    <dbReference type="NCBI Taxonomy" id="648894"/>
    <lineage>
        <taxon>Bacteria</taxon>
        <taxon>Pseudomonadati</taxon>
        <taxon>Pseudomonadota</taxon>
        <taxon>Betaproteobacteria</taxon>
        <taxon>Burkholderiales</taxon>
        <taxon>Oxalobacteraceae</taxon>
        <taxon>Telluria group</taxon>
        <taxon>Massilia</taxon>
    </lineage>
</organism>
<dbReference type="RefSeq" id="WP_379720512.1">
    <property type="nucleotide sequence ID" value="NZ_JBHSMS010000035.1"/>
</dbReference>
<dbReference type="InterPro" id="IPR000531">
    <property type="entry name" value="Beta-barrel_TonB"/>
</dbReference>
<evidence type="ECO:0000256" key="10">
    <source>
        <dbReference type="ARBA" id="ARBA00023237"/>
    </source>
</evidence>
<proteinExistence type="inferred from homology"/>
<evidence type="ECO:0000313" key="16">
    <source>
        <dbReference type="Proteomes" id="UP001596031"/>
    </source>
</evidence>
<evidence type="ECO:0000313" key="15">
    <source>
        <dbReference type="EMBL" id="MFC5511589.1"/>
    </source>
</evidence>
<keyword evidence="3 11" id="KW-0813">Transport</keyword>
<keyword evidence="9 15" id="KW-0675">Receptor</keyword>
<accession>A0ABW0PG03</accession>
<dbReference type="SUPFAM" id="SSF56935">
    <property type="entry name" value="Porins"/>
    <property type="match status" value="1"/>
</dbReference>
<dbReference type="Pfam" id="PF00593">
    <property type="entry name" value="TonB_dep_Rec_b-barrel"/>
    <property type="match status" value="1"/>
</dbReference>
<keyword evidence="5 11" id="KW-0812">Transmembrane</keyword>
<gene>
    <name evidence="15" type="ORF">ACFPOU_10690</name>
</gene>
<comment type="caution">
    <text evidence="15">The sequence shown here is derived from an EMBL/GenBank/DDBJ whole genome shotgun (WGS) entry which is preliminary data.</text>
</comment>
<dbReference type="Gene3D" id="2.170.130.10">
    <property type="entry name" value="TonB-dependent receptor, plug domain"/>
    <property type="match status" value="1"/>
</dbReference>
<name>A0ABW0PG03_9BURK</name>
<dbReference type="PANTHER" id="PTHR30069">
    <property type="entry name" value="TONB-DEPENDENT OUTER MEMBRANE RECEPTOR"/>
    <property type="match status" value="1"/>
</dbReference>
<protein>
    <submittedName>
        <fullName evidence="15">TonB-dependent receptor plug domain-containing protein</fullName>
    </submittedName>
</protein>
<dbReference type="InterPro" id="IPR036942">
    <property type="entry name" value="Beta-barrel_TonB_sf"/>
</dbReference>
<evidence type="ECO:0000256" key="3">
    <source>
        <dbReference type="ARBA" id="ARBA00022448"/>
    </source>
</evidence>
<evidence type="ECO:0000256" key="4">
    <source>
        <dbReference type="ARBA" id="ARBA00022452"/>
    </source>
</evidence>
<evidence type="ECO:0000256" key="2">
    <source>
        <dbReference type="ARBA" id="ARBA00009810"/>
    </source>
</evidence>
<evidence type="ECO:0000256" key="11">
    <source>
        <dbReference type="PROSITE-ProRule" id="PRU01360"/>
    </source>
</evidence>
<keyword evidence="10 11" id="KW-0998">Cell outer membrane</keyword>
<feature type="domain" description="TonB-dependent receptor plug" evidence="14">
    <location>
        <begin position="42"/>
        <end position="153"/>
    </location>
</feature>
<evidence type="ECO:0000256" key="6">
    <source>
        <dbReference type="ARBA" id="ARBA00022729"/>
    </source>
</evidence>
<feature type="domain" description="TonB-dependent receptor-like beta-barrel" evidence="13">
    <location>
        <begin position="240"/>
        <end position="617"/>
    </location>
</feature>
<dbReference type="Proteomes" id="UP001596031">
    <property type="component" value="Unassembled WGS sequence"/>
</dbReference>